<keyword evidence="2" id="KW-0812">Transmembrane</keyword>
<keyword evidence="6" id="KW-1185">Reference proteome</keyword>
<dbReference type="EMBL" id="SLWS01000001">
    <property type="protein sequence ID" value="TCO64613.1"/>
    <property type="molecule type" value="Genomic_DNA"/>
</dbReference>
<dbReference type="Pfam" id="PF07987">
    <property type="entry name" value="DUF1775"/>
    <property type="match status" value="1"/>
</dbReference>
<dbReference type="RefSeq" id="WP_132110475.1">
    <property type="nucleotide sequence ID" value="NZ_SLWS01000001.1"/>
</dbReference>
<evidence type="ECO:0000256" key="1">
    <source>
        <dbReference type="SAM" id="MobiDB-lite"/>
    </source>
</evidence>
<name>A0A4R2JVZ3_9PSEU</name>
<accession>A0A4R2JVZ3</accession>
<dbReference type="InterPro" id="IPR012533">
    <property type="entry name" value="YcnI-copper_dom"/>
</dbReference>
<evidence type="ECO:0000256" key="3">
    <source>
        <dbReference type="SAM" id="SignalP"/>
    </source>
</evidence>
<feature type="region of interest" description="Disordered" evidence="1">
    <location>
        <begin position="241"/>
        <end position="260"/>
    </location>
</feature>
<dbReference type="Gene3D" id="2.60.40.2230">
    <property type="entry name" value="Uncharacterised protein YcnI-like PF07987, DUF1775"/>
    <property type="match status" value="1"/>
</dbReference>
<feature type="compositionally biased region" description="Polar residues" evidence="1">
    <location>
        <begin position="246"/>
        <end position="260"/>
    </location>
</feature>
<proteinExistence type="predicted"/>
<keyword evidence="2" id="KW-1133">Transmembrane helix</keyword>
<organism evidence="5 6">
    <name type="scientific">Actinocrispum wychmicini</name>
    <dbReference type="NCBI Taxonomy" id="1213861"/>
    <lineage>
        <taxon>Bacteria</taxon>
        <taxon>Bacillati</taxon>
        <taxon>Actinomycetota</taxon>
        <taxon>Actinomycetes</taxon>
        <taxon>Pseudonocardiales</taxon>
        <taxon>Pseudonocardiaceae</taxon>
        <taxon>Actinocrispum</taxon>
    </lineage>
</organism>
<dbReference type="CDD" id="cd08545">
    <property type="entry name" value="YcnI_like"/>
    <property type="match status" value="1"/>
</dbReference>
<dbReference type="Proteomes" id="UP000295680">
    <property type="component" value="Unassembled WGS sequence"/>
</dbReference>
<protein>
    <submittedName>
        <fullName evidence="5">Uncharacterized protein YcnI</fullName>
    </submittedName>
</protein>
<keyword evidence="2" id="KW-0472">Membrane</keyword>
<comment type="caution">
    <text evidence="5">The sequence shown here is derived from an EMBL/GenBank/DDBJ whole genome shotgun (WGS) entry which is preliminary data.</text>
</comment>
<feature type="transmembrane region" description="Helical" evidence="2">
    <location>
        <begin position="218"/>
        <end position="239"/>
    </location>
</feature>
<dbReference type="OrthoDB" id="9810871at2"/>
<evidence type="ECO:0000313" key="5">
    <source>
        <dbReference type="EMBL" id="TCO64613.1"/>
    </source>
</evidence>
<feature type="domain" description="YncI copper-binding" evidence="4">
    <location>
        <begin position="30"/>
        <end position="179"/>
    </location>
</feature>
<gene>
    <name evidence="5" type="ORF">EV192_101390</name>
</gene>
<evidence type="ECO:0000259" key="4">
    <source>
        <dbReference type="Pfam" id="PF07987"/>
    </source>
</evidence>
<feature type="chain" id="PRO_5020564278" evidence="3">
    <location>
        <begin position="30"/>
        <end position="260"/>
    </location>
</feature>
<keyword evidence="3" id="KW-0732">Signal</keyword>
<dbReference type="AlphaFoldDB" id="A0A4R2JVZ3"/>
<sequence>MSTNRLVRGGAIALVTGALVLAVPGVASAHVTANVTGTAQKGGYTKITFRVPNEDDSQGTIKLALNFGTNPPVVSARPKPLPGWTTTVTKVDLNPPVTIGKTTYKQAIGTITWTAQPGNRINPGEFQEFDISAGPLPDADQLAIPATQTYDGAKGDVKWDQPAMPDGSEPQHPAPSIKLAAAGASEDAHGGMGTQADVKNAADSHDAASPASDNTARWLAGAGLVIGALGLGLGVGATLRGRRSAGKTNQSNQTSQSGEA</sequence>
<feature type="region of interest" description="Disordered" evidence="1">
    <location>
        <begin position="152"/>
        <end position="212"/>
    </location>
</feature>
<dbReference type="InterPro" id="IPR038507">
    <property type="entry name" value="YcnI-like_sf"/>
</dbReference>
<evidence type="ECO:0000313" key="6">
    <source>
        <dbReference type="Proteomes" id="UP000295680"/>
    </source>
</evidence>
<feature type="signal peptide" evidence="3">
    <location>
        <begin position="1"/>
        <end position="29"/>
    </location>
</feature>
<evidence type="ECO:0000256" key="2">
    <source>
        <dbReference type="SAM" id="Phobius"/>
    </source>
</evidence>
<reference evidence="5 6" key="1">
    <citation type="submission" date="2019-03" db="EMBL/GenBank/DDBJ databases">
        <title>Genomic Encyclopedia of Type Strains, Phase IV (KMG-IV): sequencing the most valuable type-strain genomes for metagenomic binning, comparative biology and taxonomic classification.</title>
        <authorList>
            <person name="Goeker M."/>
        </authorList>
    </citation>
    <scope>NUCLEOTIDE SEQUENCE [LARGE SCALE GENOMIC DNA]</scope>
    <source>
        <strain evidence="5 6">DSM 45934</strain>
    </source>
</reference>